<dbReference type="SUPFAM" id="SSF52283">
    <property type="entry name" value="Formate/glycerate dehydrogenase catalytic domain-like"/>
    <property type="match status" value="1"/>
</dbReference>
<dbReference type="Pfam" id="PF00389">
    <property type="entry name" value="2-Hacid_dh"/>
    <property type="match status" value="1"/>
</dbReference>
<feature type="domain" description="D-isomer specific 2-hydroxyacid dehydrogenase NAD-binding" evidence="4">
    <location>
        <begin position="127"/>
        <end position="305"/>
    </location>
</feature>
<protein>
    <submittedName>
        <fullName evidence="5">Glyoxylate/hydroxypyruvate reductase B</fullName>
    </submittedName>
</protein>
<evidence type="ECO:0000313" key="5">
    <source>
        <dbReference type="EMBL" id="GAA5481027.1"/>
    </source>
</evidence>
<dbReference type="InterPro" id="IPR006139">
    <property type="entry name" value="D-isomer_2_OHA_DH_cat_dom"/>
</dbReference>
<gene>
    <name evidence="5" type="primary">ghrB</name>
    <name evidence="5" type="ORF">Hsar01_00232</name>
</gene>
<reference evidence="5 6" key="1">
    <citation type="submission" date="2024-02" db="EMBL/GenBank/DDBJ databases">
        <title>Haloferula sargassicola NBRC 104335.</title>
        <authorList>
            <person name="Ichikawa N."/>
            <person name="Katano-Makiyama Y."/>
            <person name="Hidaka K."/>
        </authorList>
    </citation>
    <scope>NUCLEOTIDE SEQUENCE [LARGE SCALE GENOMIC DNA]</scope>
    <source>
        <strain evidence="5 6">NBRC 104335</strain>
    </source>
</reference>
<evidence type="ECO:0000259" key="3">
    <source>
        <dbReference type="Pfam" id="PF00389"/>
    </source>
</evidence>
<evidence type="ECO:0000313" key="6">
    <source>
        <dbReference type="Proteomes" id="UP001476282"/>
    </source>
</evidence>
<comment type="caution">
    <text evidence="5">The sequence shown here is derived from an EMBL/GenBank/DDBJ whole genome shotgun (WGS) entry which is preliminary data.</text>
</comment>
<dbReference type="Pfam" id="PF02826">
    <property type="entry name" value="2-Hacid_dh_C"/>
    <property type="match status" value="1"/>
</dbReference>
<dbReference type="PANTHER" id="PTHR10996:SF283">
    <property type="entry name" value="GLYOXYLATE_HYDROXYPYRUVATE REDUCTASE B"/>
    <property type="match status" value="1"/>
</dbReference>
<organism evidence="5 6">
    <name type="scientific">Haloferula sargassicola</name>
    <dbReference type="NCBI Taxonomy" id="490096"/>
    <lineage>
        <taxon>Bacteria</taxon>
        <taxon>Pseudomonadati</taxon>
        <taxon>Verrucomicrobiota</taxon>
        <taxon>Verrucomicrobiia</taxon>
        <taxon>Verrucomicrobiales</taxon>
        <taxon>Verrucomicrobiaceae</taxon>
        <taxon>Haloferula</taxon>
    </lineage>
</organism>
<evidence type="ECO:0000259" key="4">
    <source>
        <dbReference type="Pfam" id="PF02826"/>
    </source>
</evidence>
<name>A0ABP9UK52_9BACT</name>
<feature type="domain" description="D-isomer specific 2-hydroxyacid dehydrogenase catalytic" evidence="3">
    <location>
        <begin position="73"/>
        <end position="331"/>
    </location>
</feature>
<proteinExistence type="inferred from homology"/>
<dbReference type="Gene3D" id="3.40.50.720">
    <property type="entry name" value="NAD(P)-binding Rossmann-like Domain"/>
    <property type="match status" value="2"/>
</dbReference>
<keyword evidence="6" id="KW-1185">Reference proteome</keyword>
<dbReference type="EMBL" id="BAABRI010000001">
    <property type="protein sequence ID" value="GAA5481027.1"/>
    <property type="molecule type" value="Genomic_DNA"/>
</dbReference>
<dbReference type="PANTHER" id="PTHR10996">
    <property type="entry name" value="2-HYDROXYACID DEHYDROGENASE-RELATED"/>
    <property type="match status" value="1"/>
</dbReference>
<evidence type="ECO:0000256" key="1">
    <source>
        <dbReference type="ARBA" id="ARBA00023002"/>
    </source>
</evidence>
<dbReference type="PROSITE" id="PS00671">
    <property type="entry name" value="D_2_HYDROXYACID_DH_3"/>
    <property type="match status" value="1"/>
</dbReference>
<dbReference type="Proteomes" id="UP001476282">
    <property type="component" value="Unassembled WGS sequence"/>
</dbReference>
<accession>A0ABP9UK52</accession>
<keyword evidence="1 2" id="KW-0560">Oxidoreductase</keyword>
<dbReference type="SUPFAM" id="SSF51735">
    <property type="entry name" value="NAD(P)-binding Rossmann-fold domains"/>
    <property type="match status" value="1"/>
</dbReference>
<comment type="similarity">
    <text evidence="2">Belongs to the D-isomer specific 2-hydroxyacid dehydrogenase family.</text>
</comment>
<dbReference type="InterPro" id="IPR050223">
    <property type="entry name" value="D-isomer_2-hydroxyacid_DH"/>
</dbReference>
<evidence type="ECO:0000256" key="2">
    <source>
        <dbReference type="RuleBase" id="RU003719"/>
    </source>
</evidence>
<dbReference type="InterPro" id="IPR029753">
    <property type="entry name" value="D-isomer_DH_CS"/>
</dbReference>
<dbReference type="InterPro" id="IPR036291">
    <property type="entry name" value="NAD(P)-bd_dom_sf"/>
</dbReference>
<dbReference type="InterPro" id="IPR006140">
    <property type="entry name" value="D-isomer_DH_NAD-bd"/>
</dbReference>
<sequence>MAWSAWLVGLRQKTTMKTVFVSETSFAKAQATFEAINSTQVGFRFEPAPDDEKPLASLVREHRVQGFIADLAPYRGPLYEALGRGGVISRYGVGIDSIDRARAKKAGVTICNTPGVLDNAVAEHAVWMLGALARPVAKAYGEMHHGQWQPAQGIEVRGRHVTVLGCGRIGRALARKLGLGLDMIVTGYDILENPHFGEDGGISRYTNNLDKALGHADFVICLLPVLAATRHIANADFFSKMKPGARFINSARGALVDEPDLYDALVSGHLSGAALDVFECEPYQPVDPAKDLRELPQVILTPHIGSNTEESNAAMARTAAENIITCLTKGPKACPNRIP</sequence>